<reference evidence="1" key="1">
    <citation type="submission" date="2020-05" db="EMBL/GenBank/DDBJ databases">
        <authorList>
            <person name="Chiriac C."/>
            <person name="Salcher M."/>
            <person name="Ghai R."/>
            <person name="Kavagutti S V."/>
        </authorList>
    </citation>
    <scope>NUCLEOTIDE SEQUENCE</scope>
</reference>
<protein>
    <submittedName>
        <fullName evidence="1">Unannotated protein</fullName>
    </submittedName>
</protein>
<sequence length="61" mass="6596">MMAPRTAIATTVTPAYPKDFKNMSGKNINEASVIMTVIPEKNTVRPAVFTVIATDSSTLRP</sequence>
<accession>A0A6J6AXR4</accession>
<evidence type="ECO:0000313" key="1">
    <source>
        <dbReference type="EMBL" id="CAB4530883.1"/>
    </source>
</evidence>
<proteinExistence type="predicted"/>
<dbReference type="EMBL" id="CAEZSC010000009">
    <property type="protein sequence ID" value="CAB4530883.1"/>
    <property type="molecule type" value="Genomic_DNA"/>
</dbReference>
<name>A0A6J6AXR4_9ZZZZ</name>
<gene>
    <name evidence="1" type="ORF">UFOPK1380_00276</name>
</gene>
<organism evidence="1">
    <name type="scientific">freshwater metagenome</name>
    <dbReference type="NCBI Taxonomy" id="449393"/>
    <lineage>
        <taxon>unclassified sequences</taxon>
        <taxon>metagenomes</taxon>
        <taxon>ecological metagenomes</taxon>
    </lineage>
</organism>
<dbReference type="AlphaFoldDB" id="A0A6J6AXR4"/>